<gene>
    <name evidence="4" type="ORF">CSSPTR1EN2_LOCUS2855</name>
</gene>
<evidence type="ECO:0000256" key="2">
    <source>
        <dbReference type="ARBA" id="ARBA00022980"/>
    </source>
</evidence>
<reference evidence="4" key="1">
    <citation type="submission" date="2024-02" db="EMBL/GenBank/DDBJ databases">
        <authorList>
            <consortium name="ELIXIR-Norway"/>
            <consortium name="Elixir Norway"/>
        </authorList>
    </citation>
    <scope>NUCLEOTIDE SEQUENCE</scope>
</reference>
<sequence>MAAAARIRAFFQVWERQMRGVCVGGPTVAAIPTSNSLHSVKFSSTAVSNSSSFRHCHGITAPAFLRVWQQQQLVHHLHREEEDAAYNNKSACSMHSRSGRRGISEQQELLGFESSNKSLFWNPWRPQQVRHIMVEVVNDDLERAIRKLMRRLRDDGCIRRLRSRQYYQKPSELKVLARKERDKRIQRKAFRKKLNWIMERRKRSPP</sequence>
<keyword evidence="2" id="KW-0689">Ribosomal protein</keyword>
<keyword evidence="3" id="KW-0687">Ribonucleoprotein</keyword>
<proteinExistence type="inferred from homology"/>
<protein>
    <recommendedName>
        <fullName evidence="6">Ribosomal protein S21</fullName>
    </recommendedName>
</protein>
<dbReference type="EMBL" id="OZ019902">
    <property type="protein sequence ID" value="CAK9195099.1"/>
    <property type="molecule type" value="Genomic_DNA"/>
</dbReference>
<evidence type="ECO:0000313" key="4">
    <source>
        <dbReference type="EMBL" id="CAK9195099.1"/>
    </source>
</evidence>
<evidence type="ECO:0000313" key="5">
    <source>
        <dbReference type="Proteomes" id="UP001497512"/>
    </source>
</evidence>
<dbReference type="InterPro" id="IPR001911">
    <property type="entry name" value="Ribosomal_bS21"/>
</dbReference>
<dbReference type="Pfam" id="PF01165">
    <property type="entry name" value="Ribosomal_S21"/>
    <property type="match status" value="1"/>
</dbReference>
<evidence type="ECO:0008006" key="6">
    <source>
        <dbReference type="Google" id="ProtNLM"/>
    </source>
</evidence>
<comment type="similarity">
    <text evidence="1">Belongs to the bacterial ribosomal protein bS21 family.</text>
</comment>
<organism evidence="4 5">
    <name type="scientific">Sphagnum troendelagicum</name>
    <dbReference type="NCBI Taxonomy" id="128251"/>
    <lineage>
        <taxon>Eukaryota</taxon>
        <taxon>Viridiplantae</taxon>
        <taxon>Streptophyta</taxon>
        <taxon>Embryophyta</taxon>
        <taxon>Bryophyta</taxon>
        <taxon>Sphagnophytina</taxon>
        <taxon>Sphagnopsida</taxon>
        <taxon>Sphagnales</taxon>
        <taxon>Sphagnaceae</taxon>
        <taxon>Sphagnum</taxon>
    </lineage>
</organism>
<name>A0ABP0TF99_9BRYO</name>
<dbReference type="Proteomes" id="UP001497512">
    <property type="component" value="Chromosome 10"/>
</dbReference>
<evidence type="ECO:0000256" key="1">
    <source>
        <dbReference type="ARBA" id="ARBA00006640"/>
    </source>
</evidence>
<evidence type="ECO:0000256" key="3">
    <source>
        <dbReference type="ARBA" id="ARBA00023274"/>
    </source>
</evidence>
<keyword evidence="5" id="KW-1185">Reference proteome</keyword>
<accession>A0ABP0TF99</accession>
<dbReference type="NCBIfam" id="TIGR00030">
    <property type="entry name" value="S21p"/>
    <property type="match status" value="1"/>
</dbReference>